<dbReference type="KEGG" id="bbet:F8237_27520"/>
<organism evidence="1 2">
    <name type="scientific">Bradyrhizobium betae</name>
    <dbReference type="NCBI Taxonomy" id="244734"/>
    <lineage>
        <taxon>Bacteria</taxon>
        <taxon>Pseudomonadati</taxon>
        <taxon>Pseudomonadota</taxon>
        <taxon>Alphaproteobacteria</taxon>
        <taxon>Hyphomicrobiales</taxon>
        <taxon>Nitrobacteraceae</taxon>
        <taxon>Bradyrhizobium</taxon>
    </lineage>
</organism>
<dbReference type="Proteomes" id="UP000325641">
    <property type="component" value="Chromosome"/>
</dbReference>
<evidence type="ECO:0008006" key="3">
    <source>
        <dbReference type="Google" id="ProtNLM"/>
    </source>
</evidence>
<dbReference type="OrthoDB" id="127805at2"/>
<gene>
    <name evidence="1" type="ORF">F8237_27520</name>
</gene>
<protein>
    <recommendedName>
        <fullName evidence="3">DUF1835 domain-containing protein</fullName>
    </recommendedName>
</protein>
<dbReference type="EMBL" id="CP044543">
    <property type="protein sequence ID" value="QFI75819.1"/>
    <property type="molecule type" value="Genomic_DNA"/>
</dbReference>
<name>A0A5P6PBS5_9BRAD</name>
<reference evidence="2" key="1">
    <citation type="submission" date="2019-10" db="EMBL/GenBank/DDBJ databases">
        <title>Complete Genome Sequence of Bradyrhizobium betae type strain PL7HG1T.</title>
        <authorList>
            <person name="Bromfield E.S.P."/>
            <person name="Cloutier S."/>
        </authorList>
    </citation>
    <scope>NUCLEOTIDE SEQUENCE [LARGE SCALE GENOMIC DNA]</scope>
    <source>
        <strain evidence="2">PL7HG1</strain>
    </source>
</reference>
<dbReference type="RefSeq" id="WP_151649355.1">
    <property type="nucleotide sequence ID" value="NZ_CP044543.1"/>
</dbReference>
<accession>A0A5P6PBS5</accession>
<proteinExistence type="predicted"/>
<evidence type="ECO:0000313" key="1">
    <source>
        <dbReference type="EMBL" id="QFI75819.1"/>
    </source>
</evidence>
<evidence type="ECO:0000313" key="2">
    <source>
        <dbReference type="Proteomes" id="UP000325641"/>
    </source>
</evidence>
<sequence length="328" mass="37367">MKRLILTSSSGSDLAKLELAEIVVFFFFCFAWDRLPSPEHFAAYFGARSATLKTGDHWSDWGIVWPPAFKNRRKRPFAEFCERYDEIELWFDRSPEDQLQLIWLLDYLGSCPALLEKLRLRLVPSDFFDVSIERLGKSTSYIPLVDVGARELATAKMAWQAYCAPTPEASADLLHKDLSALPMLRPALVDLLAELPSPLTGLGATELRFLELIARGFTLTNALFHLRSLRGTRIFGEFESGWLLQGLAHGPKPAVAGLDDELRTIDRQNLRDRHAAYLRSRLSLTEFGKAVLAHQEDFSRYNPIDRWWGGTHLTNDRLWRYGAALTKP</sequence>
<dbReference type="AlphaFoldDB" id="A0A5P6PBS5"/>